<dbReference type="PRINTS" id="PR01950">
    <property type="entry name" value="LANCSUPER"/>
</dbReference>
<dbReference type="SUPFAM" id="SSF158745">
    <property type="entry name" value="LanC-like"/>
    <property type="match status" value="1"/>
</dbReference>
<dbReference type="InterPro" id="IPR020464">
    <property type="entry name" value="LanC-like_prot_euk"/>
</dbReference>
<dbReference type="InterPro" id="IPR012341">
    <property type="entry name" value="6hp_glycosidase-like_sf"/>
</dbReference>
<comment type="similarity">
    <text evidence="1">Belongs to the LanC-like protein family.</text>
</comment>
<dbReference type="STRING" id="451379.A0A0N5ALL8"/>
<organism evidence="3 4">
    <name type="scientific">Syphacia muris</name>
    <dbReference type="NCBI Taxonomy" id="451379"/>
    <lineage>
        <taxon>Eukaryota</taxon>
        <taxon>Metazoa</taxon>
        <taxon>Ecdysozoa</taxon>
        <taxon>Nematoda</taxon>
        <taxon>Chromadorea</taxon>
        <taxon>Rhabditida</taxon>
        <taxon>Spirurina</taxon>
        <taxon>Oxyuridomorpha</taxon>
        <taxon>Oxyuroidea</taxon>
        <taxon>Oxyuridae</taxon>
        <taxon>Syphacia</taxon>
    </lineage>
</organism>
<dbReference type="PANTHER" id="PTHR12736:SF7">
    <property type="entry name" value="LANC-LIKE PROTEIN 3"/>
    <property type="match status" value="1"/>
</dbReference>
<dbReference type="Proteomes" id="UP000046393">
    <property type="component" value="Unplaced"/>
</dbReference>
<dbReference type="GO" id="GO:0005975">
    <property type="term" value="P:carbohydrate metabolic process"/>
    <property type="evidence" value="ECO:0007669"/>
    <property type="project" value="InterPro"/>
</dbReference>
<dbReference type="AlphaFoldDB" id="A0A0N5ALL8"/>
<dbReference type="GO" id="GO:0031179">
    <property type="term" value="P:peptide modification"/>
    <property type="evidence" value="ECO:0007669"/>
    <property type="project" value="InterPro"/>
</dbReference>
<dbReference type="GO" id="GO:0046872">
    <property type="term" value="F:metal ion binding"/>
    <property type="evidence" value="ECO:0007669"/>
    <property type="project" value="UniProtKB-KW"/>
</dbReference>
<accession>A0A0N5ALL8</accession>
<reference evidence="4" key="1">
    <citation type="submission" date="2017-02" db="UniProtKB">
        <authorList>
            <consortium name="WormBaseParasite"/>
        </authorList>
    </citation>
    <scope>IDENTIFICATION</scope>
</reference>
<dbReference type="WBParaSite" id="SMUV_0000544001-mRNA-1">
    <property type="protein sequence ID" value="SMUV_0000544001-mRNA-1"/>
    <property type="gene ID" value="SMUV_0000544001"/>
</dbReference>
<dbReference type="CDD" id="cd04794">
    <property type="entry name" value="euk_LANCL"/>
    <property type="match status" value="1"/>
</dbReference>
<evidence type="ECO:0000256" key="2">
    <source>
        <dbReference type="PIRSR" id="PIRSR607822-1"/>
    </source>
</evidence>
<dbReference type="InterPro" id="IPR007822">
    <property type="entry name" value="LANC-like"/>
</dbReference>
<name>A0A0N5ALL8_9BILA</name>
<dbReference type="Pfam" id="PF05147">
    <property type="entry name" value="LANC_like"/>
    <property type="match status" value="1"/>
</dbReference>
<sequence>MPSRYFRNPYLDSWKNDSGKVTKEWLENEADSLFTKILNCKECDYDDIDAYTGLSGLCYGLLKATTLLHQKERDAFDFYVKKLESLLQDEVKKKLSGSTARRQSRFLLGTLGAFVIGILCEYKRSNTLNEEYFNRVKDISNVVLQDVFQGHGEDEMLVGRAGYIAAVLMLRHELGEKVNCNFLIPVLKKILDSGRKYAQRNCSLTPLMYQYHGKEYVGAAHGLMGILQMLISCYEMLDDLEKKDVKETLDWIISIQFENGNFPTNAAHLKQRHEDDELIQWCHGAGGAVFLFIVAYLKIGEEKYLKAAEAAAGILWEKGVLYKGPGICHGVAGNGYAFLMLYRLTQQERFLHYARCFALIFCSSNFKRNARTPDSPLSLYEGIAGSLCYLCDLAEPINAQFPLIPIKFGS</sequence>
<proteinExistence type="inferred from homology"/>
<feature type="binding site" evidence="2">
    <location>
        <position position="328"/>
    </location>
    <ligand>
        <name>Zn(2+)</name>
        <dbReference type="ChEBI" id="CHEBI:29105"/>
    </ligand>
</feature>
<feature type="binding site" evidence="2">
    <location>
        <position position="329"/>
    </location>
    <ligand>
        <name>Zn(2+)</name>
        <dbReference type="ChEBI" id="CHEBI:29105"/>
    </ligand>
</feature>
<protein>
    <submittedName>
        <fullName evidence="4">LanC-like protein 3</fullName>
    </submittedName>
</protein>
<keyword evidence="3" id="KW-1185">Reference proteome</keyword>
<keyword evidence="2" id="KW-0862">Zinc</keyword>
<dbReference type="GO" id="GO:0005886">
    <property type="term" value="C:plasma membrane"/>
    <property type="evidence" value="ECO:0007669"/>
    <property type="project" value="TreeGrafter"/>
</dbReference>
<keyword evidence="2" id="KW-0479">Metal-binding</keyword>
<feature type="binding site" evidence="2">
    <location>
        <position position="282"/>
    </location>
    <ligand>
        <name>Zn(2+)</name>
        <dbReference type="ChEBI" id="CHEBI:29105"/>
    </ligand>
</feature>
<evidence type="ECO:0000256" key="1">
    <source>
        <dbReference type="ARBA" id="ARBA00007179"/>
    </source>
</evidence>
<dbReference type="PANTHER" id="PTHR12736">
    <property type="entry name" value="LANC-LIKE PROTEIN"/>
    <property type="match status" value="1"/>
</dbReference>
<dbReference type="Gene3D" id="1.50.10.10">
    <property type="match status" value="1"/>
</dbReference>
<evidence type="ECO:0000313" key="4">
    <source>
        <dbReference type="WBParaSite" id="SMUV_0000544001-mRNA-1"/>
    </source>
</evidence>
<dbReference type="PRINTS" id="PR01951">
    <property type="entry name" value="LANCEUKARYTE"/>
</dbReference>
<evidence type="ECO:0000313" key="3">
    <source>
        <dbReference type="Proteomes" id="UP000046393"/>
    </source>
</evidence>
<dbReference type="SMART" id="SM01260">
    <property type="entry name" value="LANC_like"/>
    <property type="match status" value="1"/>
</dbReference>